<evidence type="ECO:0000313" key="2">
    <source>
        <dbReference type="EMBL" id="RDD65646.1"/>
    </source>
</evidence>
<proteinExistence type="predicted"/>
<gene>
    <name evidence="2" type="ORF">DU478_13995</name>
</gene>
<dbReference type="Gene3D" id="1.20.1600.10">
    <property type="entry name" value="Outer membrane efflux proteins (OEP)"/>
    <property type="match status" value="1"/>
</dbReference>
<dbReference type="EMBL" id="QPMK01000011">
    <property type="protein sequence ID" value="RDD65646.1"/>
    <property type="molecule type" value="Genomic_DNA"/>
</dbReference>
<dbReference type="SUPFAM" id="SSF56954">
    <property type="entry name" value="Outer membrane efflux proteins (OEP)"/>
    <property type="match status" value="1"/>
</dbReference>
<comment type="caution">
    <text evidence="2">The sequence shown here is derived from an EMBL/GenBank/DDBJ whole genome shotgun (WGS) entry which is preliminary data.</text>
</comment>
<sequence>MIAATVLLAGCGAELTSPVTRFLSGDATATPAIPAEKPRGAETSPIIAELRSRHAVLAPGSPYAQVAQSVLAADARVAEAELRAARLRAEAASRNWLPTIGPRVSLTSLGDLVADLVVNQVLFDNGRKKAERDLAKADVELAAVGLAEDGNTRVFEALSLYLAAEEGRATERQYAQAAEDMTQFEWVMNERVKGGVSDMSDLNVLRQKLADLRAKRSAAREKTETALAELGAMSATPLTGLSGLGGLAAAPDGPEPLAVLRAQAERDRALAEARIARASHLPGLSANVSGGNSPTNYGLQMDAQPFGLGTGASLDAIEAGTETAKRRVAETREAEERKLQSQARQLEALRRQAAEAGALTHQAKTNLDLFQRQYDGGQRQVMDVVGVYETYARAIETELSLTYRAARAELEIARIRGVLAEGALM</sequence>
<dbReference type="Proteomes" id="UP000253977">
    <property type="component" value="Unassembled WGS sequence"/>
</dbReference>
<dbReference type="GO" id="GO:0015562">
    <property type="term" value="F:efflux transmembrane transporter activity"/>
    <property type="evidence" value="ECO:0007669"/>
    <property type="project" value="InterPro"/>
</dbReference>
<dbReference type="OrthoDB" id="7790365at2"/>
<organism evidence="2 3">
    <name type="scientific">Thalassococcus profundi</name>
    <dbReference type="NCBI Taxonomy" id="2282382"/>
    <lineage>
        <taxon>Bacteria</taxon>
        <taxon>Pseudomonadati</taxon>
        <taxon>Pseudomonadota</taxon>
        <taxon>Alphaproteobacteria</taxon>
        <taxon>Rhodobacterales</taxon>
        <taxon>Roseobacteraceae</taxon>
        <taxon>Thalassococcus</taxon>
    </lineage>
</organism>
<evidence type="ECO:0000256" key="1">
    <source>
        <dbReference type="SAM" id="Coils"/>
    </source>
</evidence>
<evidence type="ECO:0000313" key="3">
    <source>
        <dbReference type="Proteomes" id="UP000253977"/>
    </source>
</evidence>
<keyword evidence="3" id="KW-1185">Reference proteome</keyword>
<protein>
    <submittedName>
        <fullName evidence="2">TolC family protein</fullName>
    </submittedName>
</protein>
<keyword evidence="1" id="KW-0175">Coiled coil</keyword>
<accession>A0A369TRR1</accession>
<reference evidence="2 3" key="1">
    <citation type="submission" date="2018-07" db="EMBL/GenBank/DDBJ databases">
        <title>Thalassococcus profundi sp. nov., a marine bacterium isolated from deep seawater of Okinawa Trough.</title>
        <authorList>
            <person name="Yu M."/>
        </authorList>
    </citation>
    <scope>NUCLEOTIDE SEQUENCE [LARGE SCALE GENOMIC DNA]</scope>
    <source>
        <strain evidence="2 3">WRAS1</strain>
    </source>
</reference>
<feature type="coiled-coil region" evidence="1">
    <location>
        <begin position="329"/>
        <end position="359"/>
    </location>
</feature>
<name>A0A369TRR1_9RHOB</name>
<dbReference type="AlphaFoldDB" id="A0A369TRR1"/>
<feature type="coiled-coil region" evidence="1">
    <location>
        <begin position="202"/>
        <end position="229"/>
    </location>
</feature>